<sequence length="51" mass="6056">MDLDWEDIKTLYYEDVTLVILPNPVAKRDLLTMEITLKYIKGYQKKPNPKT</sequence>
<accession>A0A0D2H1H3</accession>
<gene>
    <name evidence="1" type="ORF">Z519_12204</name>
</gene>
<dbReference type="GeneID" id="27705132"/>
<dbReference type="HOGENOM" id="CLU_3106179_0_0_1"/>
<dbReference type="OrthoDB" id="4485682at2759"/>
<protein>
    <submittedName>
        <fullName evidence="1">Uncharacterized protein</fullName>
    </submittedName>
</protein>
<dbReference type="RefSeq" id="XP_016613762.1">
    <property type="nucleotide sequence ID" value="XM_016769910.1"/>
</dbReference>
<keyword evidence="2" id="KW-1185">Reference proteome</keyword>
<evidence type="ECO:0000313" key="2">
    <source>
        <dbReference type="Proteomes" id="UP000053789"/>
    </source>
</evidence>
<name>A0A0D2H1H3_CLAB1</name>
<evidence type="ECO:0000313" key="1">
    <source>
        <dbReference type="EMBL" id="KIW87093.1"/>
    </source>
</evidence>
<proteinExistence type="predicted"/>
<dbReference type="AlphaFoldDB" id="A0A0D2H1H3"/>
<dbReference type="VEuPathDB" id="FungiDB:Z519_12204"/>
<dbReference type="Proteomes" id="UP000053789">
    <property type="component" value="Unassembled WGS sequence"/>
</dbReference>
<reference evidence="1" key="1">
    <citation type="submission" date="2015-01" db="EMBL/GenBank/DDBJ databases">
        <title>The Genome Sequence of Cladophialophora bantiana CBS 173.52.</title>
        <authorList>
            <consortium name="The Broad Institute Genomics Platform"/>
            <person name="Cuomo C."/>
            <person name="de Hoog S."/>
            <person name="Gorbushina A."/>
            <person name="Stielow B."/>
            <person name="Teixiera M."/>
            <person name="Abouelleil A."/>
            <person name="Chapman S.B."/>
            <person name="Priest M."/>
            <person name="Young S.K."/>
            <person name="Wortman J."/>
            <person name="Nusbaum C."/>
            <person name="Birren B."/>
        </authorList>
    </citation>
    <scope>NUCLEOTIDE SEQUENCE [LARGE SCALE GENOMIC DNA]</scope>
    <source>
        <strain evidence="1">CBS 173.52</strain>
    </source>
</reference>
<organism evidence="1 2">
    <name type="scientific">Cladophialophora bantiana (strain ATCC 10958 / CBS 173.52 / CDC B-1940 / NIH 8579)</name>
    <name type="common">Xylohypha bantiana</name>
    <dbReference type="NCBI Taxonomy" id="1442370"/>
    <lineage>
        <taxon>Eukaryota</taxon>
        <taxon>Fungi</taxon>
        <taxon>Dikarya</taxon>
        <taxon>Ascomycota</taxon>
        <taxon>Pezizomycotina</taxon>
        <taxon>Eurotiomycetes</taxon>
        <taxon>Chaetothyriomycetidae</taxon>
        <taxon>Chaetothyriales</taxon>
        <taxon>Herpotrichiellaceae</taxon>
        <taxon>Cladophialophora</taxon>
    </lineage>
</organism>
<dbReference type="EMBL" id="KN847006">
    <property type="protein sequence ID" value="KIW87093.1"/>
    <property type="molecule type" value="Genomic_DNA"/>
</dbReference>